<keyword evidence="2 3" id="KW-0378">Hydrolase</keyword>
<keyword evidence="3" id="KW-0732">Signal</keyword>
<accession>A0ABR1QDE1</accession>
<evidence type="ECO:0000256" key="2">
    <source>
        <dbReference type="ARBA" id="ARBA00022801"/>
    </source>
</evidence>
<reference evidence="5 6" key="1">
    <citation type="submission" date="2023-01" db="EMBL/GenBank/DDBJ databases">
        <title>Analysis of 21 Apiospora genomes using comparative genomics revels a genus with tremendous synthesis potential of carbohydrate active enzymes and secondary metabolites.</title>
        <authorList>
            <person name="Sorensen T."/>
        </authorList>
    </citation>
    <scope>NUCLEOTIDE SEQUENCE [LARGE SCALE GENOMIC DNA]</scope>
    <source>
        <strain evidence="5 6">CBS 24483</strain>
    </source>
</reference>
<dbReference type="Pfam" id="PF00135">
    <property type="entry name" value="COesterase"/>
    <property type="match status" value="2"/>
</dbReference>
<dbReference type="GO" id="GO:0016787">
    <property type="term" value="F:hydrolase activity"/>
    <property type="evidence" value="ECO:0007669"/>
    <property type="project" value="UniProtKB-KW"/>
</dbReference>
<name>A0ABR1QDE1_9PEZI</name>
<dbReference type="RefSeq" id="XP_066700059.1">
    <property type="nucleotide sequence ID" value="XM_066843947.1"/>
</dbReference>
<dbReference type="PROSITE" id="PS00941">
    <property type="entry name" value="CARBOXYLESTERASE_B_2"/>
    <property type="match status" value="1"/>
</dbReference>
<organism evidence="5 6">
    <name type="scientific">Apiospora aurea</name>
    <dbReference type="NCBI Taxonomy" id="335848"/>
    <lineage>
        <taxon>Eukaryota</taxon>
        <taxon>Fungi</taxon>
        <taxon>Dikarya</taxon>
        <taxon>Ascomycota</taxon>
        <taxon>Pezizomycotina</taxon>
        <taxon>Sordariomycetes</taxon>
        <taxon>Xylariomycetidae</taxon>
        <taxon>Amphisphaeriales</taxon>
        <taxon>Apiosporaceae</taxon>
        <taxon>Apiospora</taxon>
    </lineage>
</organism>
<dbReference type="InterPro" id="IPR029058">
    <property type="entry name" value="AB_hydrolase_fold"/>
</dbReference>
<dbReference type="InterPro" id="IPR002018">
    <property type="entry name" value="CarbesteraseB"/>
</dbReference>
<dbReference type="EC" id="3.1.1.-" evidence="3"/>
<dbReference type="Gene3D" id="3.40.50.1820">
    <property type="entry name" value="alpha/beta hydrolase"/>
    <property type="match status" value="1"/>
</dbReference>
<dbReference type="PROSITE" id="PS00122">
    <property type="entry name" value="CARBOXYLESTERASE_B_1"/>
    <property type="match status" value="1"/>
</dbReference>
<dbReference type="InterPro" id="IPR019826">
    <property type="entry name" value="Carboxylesterase_B_AS"/>
</dbReference>
<evidence type="ECO:0000256" key="1">
    <source>
        <dbReference type="ARBA" id="ARBA00005964"/>
    </source>
</evidence>
<dbReference type="InterPro" id="IPR019819">
    <property type="entry name" value="Carboxylesterase_B_CS"/>
</dbReference>
<dbReference type="SUPFAM" id="SSF53474">
    <property type="entry name" value="alpha/beta-Hydrolases"/>
    <property type="match status" value="1"/>
</dbReference>
<gene>
    <name evidence="5" type="ORF">PG986_007725</name>
</gene>
<feature type="chain" id="PRO_5044962246" description="Carboxylic ester hydrolase" evidence="3">
    <location>
        <begin position="20"/>
        <end position="619"/>
    </location>
</feature>
<evidence type="ECO:0000256" key="3">
    <source>
        <dbReference type="RuleBase" id="RU361235"/>
    </source>
</evidence>
<comment type="similarity">
    <text evidence="1 3">Belongs to the type-B carboxylesterase/lipase family.</text>
</comment>
<comment type="caution">
    <text evidence="5">The sequence shown here is derived from an EMBL/GenBank/DDBJ whole genome shotgun (WGS) entry which is preliminary data.</text>
</comment>
<proteinExistence type="inferred from homology"/>
<dbReference type="GeneID" id="92077009"/>
<dbReference type="Proteomes" id="UP001391051">
    <property type="component" value="Unassembled WGS sequence"/>
</dbReference>
<evidence type="ECO:0000313" key="5">
    <source>
        <dbReference type="EMBL" id="KAK7951997.1"/>
    </source>
</evidence>
<protein>
    <recommendedName>
        <fullName evidence="3">Carboxylic ester hydrolase</fullName>
        <ecNumber evidence="3">3.1.1.-</ecNumber>
    </recommendedName>
</protein>
<dbReference type="InterPro" id="IPR050309">
    <property type="entry name" value="Type-B_Carboxylest/Lipase"/>
</dbReference>
<evidence type="ECO:0000259" key="4">
    <source>
        <dbReference type="Pfam" id="PF00135"/>
    </source>
</evidence>
<dbReference type="EMBL" id="JAQQWE010000005">
    <property type="protein sequence ID" value="KAK7951997.1"/>
    <property type="molecule type" value="Genomic_DNA"/>
</dbReference>
<feature type="domain" description="Carboxylesterase type B" evidence="4">
    <location>
        <begin position="256"/>
        <end position="574"/>
    </location>
</feature>
<evidence type="ECO:0000313" key="6">
    <source>
        <dbReference type="Proteomes" id="UP001391051"/>
    </source>
</evidence>
<sequence length="619" mass="66226">MLRLSLLAAVGCSISPAFSAPVTGDASSAAPTVTVKNGTYSGIHSESYDQDFFLGMPYSQKAVRFTQAESLNSTWEGAKEATAYPRHCVGYGGDEVGYELSEDCLYLNVVRPAELSETADLPVAVWIHGGGLFMGGSADKRYNMSFMVEQSVKQGTPMIGVSLNYRVSAFGFLSGKEVQDAGLSNIGFHDQRLALRWVNENIASFGGSPEKVTIFGESSGAESVHAQVFAFNGKSCNVIIDDISIQVYTYKANADLTSGRDDGLFRGAMAQSGFGQSIFRFPGGLNDTVKRQETFDNLVKNVTSCASTVGTADAIPCLRTAPFEEINHALNVSSVGPWAPQFDGDFFADHPLNQLNNGKFPKIPILIGENTDEGTAFGSGRGPNGGPINTDADFEWSIRNGLLGSQAAEASGKSIDVLTSELMALYPNIQSLGIPSLASWPEVINSTTEGVETMGLQYRRGNALFGDVMMHFARRRANIAWAKAGLPSWSFRFDVTTPGSPGSVSATHFQEVAYVFHNLAGDGYTEDQKPFPADAPGIAANRDLALTISSAWINFVTGLDPNGDNVKPAWPRYDLAAGGGVGENMVFAVEGQGSHAEIDDYRAEAINWIIENSLTVFGS</sequence>
<keyword evidence="6" id="KW-1185">Reference proteome</keyword>
<feature type="signal peptide" evidence="3">
    <location>
        <begin position="1"/>
        <end position="19"/>
    </location>
</feature>
<dbReference type="PANTHER" id="PTHR11559">
    <property type="entry name" value="CARBOXYLESTERASE"/>
    <property type="match status" value="1"/>
</dbReference>
<feature type="domain" description="Carboxylesterase type B" evidence="4">
    <location>
        <begin position="30"/>
        <end position="229"/>
    </location>
</feature>